<feature type="transmembrane region" description="Helical" evidence="7">
    <location>
        <begin position="265"/>
        <end position="283"/>
    </location>
</feature>
<dbReference type="SUPFAM" id="SSF144091">
    <property type="entry name" value="Rhomboid-like"/>
    <property type="match status" value="1"/>
</dbReference>
<evidence type="ECO:0000259" key="8">
    <source>
        <dbReference type="Pfam" id="PF01694"/>
    </source>
</evidence>
<name>A0A1W2DFR5_KIBAR</name>
<evidence type="ECO:0000256" key="6">
    <source>
        <dbReference type="ARBA" id="ARBA00023136"/>
    </source>
</evidence>
<proteinExistence type="inferred from homology"/>
<keyword evidence="3 7" id="KW-0812">Transmembrane</keyword>
<evidence type="ECO:0000256" key="4">
    <source>
        <dbReference type="ARBA" id="ARBA00022801"/>
    </source>
</evidence>
<feature type="transmembrane region" description="Helical" evidence="7">
    <location>
        <begin position="216"/>
        <end position="235"/>
    </location>
</feature>
<organism evidence="9 10">
    <name type="scientific">Kibdelosporangium aridum</name>
    <dbReference type="NCBI Taxonomy" id="2030"/>
    <lineage>
        <taxon>Bacteria</taxon>
        <taxon>Bacillati</taxon>
        <taxon>Actinomycetota</taxon>
        <taxon>Actinomycetes</taxon>
        <taxon>Pseudonocardiales</taxon>
        <taxon>Pseudonocardiaceae</taxon>
        <taxon>Kibdelosporangium</taxon>
    </lineage>
</organism>
<feature type="transmembrane region" description="Helical" evidence="7">
    <location>
        <begin position="121"/>
        <end position="140"/>
    </location>
</feature>
<dbReference type="Proteomes" id="UP000192674">
    <property type="component" value="Unassembled WGS sequence"/>
</dbReference>
<evidence type="ECO:0000313" key="10">
    <source>
        <dbReference type="Proteomes" id="UP000192674"/>
    </source>
</evidence>
<accession>A0A1W2DFR5</accession>
<dbReference type="CDD" id="cd00021">
    <property type="entry name" value="Bbox_SF"/>
    <property type="match status" value="1"/>
</dbReference>
<dbReference type="InterPro" id="IPR050925">
    <property type="entry name" value="Rhomboid_protease_S54"/>
</dbReference>
<evidence type="ECO:0000256" key="2">
    <source>
        <dbReference type="ARBA" id="ARBA00009045"/>
    </source>
</evidence>
<dbReference type="PANTHER" id="PTHR43731:SF14">
    <property type="entry name" value="PRESENILIN-ASSOCIATED RHOMBOID-LIKE PROTEIN, MITOCHONDRIAL"/>
    <property type="match status" value="1"/>
</dbReference>
<protein>
    <submittedName>
        <fullName evidence="9">Membrane associated serine protease, rhomboid family</fullName>
    </submittedName>
</protein>
<evidence type="ECO:0000256" key="1">
    <source>
        <dbReference type="ARBA" id="ARBA00004141"/>
    </source>
</evidence>
<dbReference type="PANTHER" id="PTHR43731">
    <property type="entry name" value="RHOMBOID PROTEASE"/>
    <property type="match status" value="1"/>
</dbReference>
<feature type="transmembrane region" description="Helical" evidence="7">
    <location>
        <begin position="241"/>
        <end position="258"/>
    </location>
</feature>
<dbReference type="AlphaFoldDB" id="A0A1W2DFR5"/>
<keyword evidence="4" id="KW-0378">Hydrolase</keyword>
<dbReference type="InterPro" id="IPR035952">
    <property type="entry name" value="Rhomboid-like_sf"/>
</dbReference>
<feature type="domain" description="Peptidase S54 rhomboid" evidence="8">
    <location>
        <begin position="111"/>
        <end position="255"/>
    </location>
</feature>
<evidence type="ECO:0000256" key="3">
    <source>
        <dbReference type="ARBA" id="ARBA00022692"/>
    </source>
</evidence>
<feature type="transmembrane region" description="Helical" evidence="7">
    <location>
        <begin position="66"/>
        <end position="86"/>
    </location>
</feature>
<dbReference type="Gene3D" id="1.20.1540.10">
    <property type="entry name" value="Rhomboid-like"/>
    <property type="match status" value="1"/>
</dbReference>
<keyword evidence="6 7" id="KW-0472">Membrane</keyword>
<gene>
    <name evidence="9" type="ORF">SAMN05661093_03279</name>
</gene>
<reference evidence="9 10" key="1">
    <citation type="submission" date="2017-04" db="EMBL/GenBank/DDBJ databases">
        <authorList>
            <person name="Afonso C.L."/>
            <person name="Miller P.J."/>
            <person name="Scott M.A."/>
            <person name="Spackman E."/>
            <person name="Goraichik I."/>
            <person name="Dimitrov K.M."/>
            <person name="Suarez D.L."/>
            <person name="Swayne D.E."/>
        </authorList>
    </citation>
    <scope>NUCLEOTIDE SEQUENCE [LARGE SCALE GENOMIC DNA]</scope>
    <source>
        <strain evidence="9 10">DSM 43828</strain>
    </source>
</reference>
<dbReference type="Pfam" id="PF01694">
    <property type="entry name" value="Rhomboid"/>
    <property type="match status" value="1"/>
</dbReference>
<dbReference type="GO" id="GO:0016020">
    <property type="term" value="C:membrane"/>
    <property type="evidence" value="ECO:0007669"/>
    <property type="project" value="UniProtKB-SubCell"/>
</dbReference>
<comment type="similarity">
    <text evidence="2">Belongs to the peptidase S54 family.</text>
</comment>
<evidence type="ECO:0000256" key="7">
    <source>
        <dbReference type="SAM" id="Phobius"/>
    </source>
</evidence>
<keyword evidence="5 7" id="KW-1133">Transmembrane helix</keyword>
<dbReference type="InterPro" id="IPR022764">
    <property type="entry name" value="Peptidase_S54_rhomboid_dom"/>
</dbReference>
<sequence>MADEVCVRHPDRPTGLRCVRCERPSCPECLREASVGYQCVDCVNEGRRTQRRAVTVAGAELNTKPIVMPILLVLNVAIFVLTAVQAQSISNNQFSYPFELGVLYPPAVAGGEWWRLITNGFLHYGVIHLVVNMVSLYIVGRDLEMLFGRVRFLALYLVSLLGGSVMVFLFDPETASRTSTGRVIVDYGYTAGASGAIFGLMGALAVAVFRLKLPIAPALGIIALNLVFTFTIANISIFGHIGGLITGAVVALGLLYPPAKIRTKVQVATLLAVLVVLVGLVFVRDSGFDRPATCVHENSQVSCYRQVSST</sequence>
<evidence type="ECO:0000256" key="5">
    <source>
        <dbReference type="ARBA" id="ARBA00022989"/>
    </source>
</evidence>
<feature type="transmembrane region" description="Helical" evidence="7">
    <location>
        <begin position="152"/>
        <end position="170"/>
    </location>
</feature>
<keyword evidence="10" id="KW-1185">Reference proteome</keyword>
<dbReference type="EMBL" id="FWXV01000002">
    <property type="protein sequence ID" value="SMC96285.1"/>
    <property type="molecule type" value="Genomic_DNA"/>
</dbReference>
<dbReference type="OrthoDB" id="9807874at2"/>
<dbReference type="RefSeq" id="WP_084427230.1">
    <property type="nucleotide sequence ID" value="NZ_FWXV01000002.1"/>
</dbReference>
<dbReference type="GO" id="GO:0006508">
    <property type="term" value="P:proteolysis"/>
    <property type="evidence" value="ECO:0007669"/>
    <property type="project" value="UniProtKB-KW"/>
</dbReference>
<keyword evidence="9" id="KW-0645">Protease</keyword>
<evidence type="ECO:0000313" key="9">
    <source>
        <dbReference type="EMBL" id="SMC96285.1"/>
    </source>
</evidence>
<feature type="transmembrane region" description="Helical" evidence="7">
    <location>
        <begin position="190"/>
        <end position="209"/>
    </location>
</feature>
<comment type="subcellular location">
    <subcellularLocation>
        <location evidence="1">Membrane</location>
        <topology evidence="1">Multi-pass membrane protein</topology>
    </subcellularLocation>
</comment>
<dbReference type="GO" id="GO:0004252">
    <property type="term" value="F:serine-type endopeptidase activity"/>
    <property type="evidence" value="ECO:0007669"/>
    <property type="project" value="InterPro"/>
</dbReference>